<name>A0A848CT93_ANEAE</name>
<sequence>MKHMEEMISAYIDDELTDAERRLVETHINKCKECKKLVEDLSMMKNQVFTTYQSIEIPDNMEQYFLSSIEQKTQRGKNKIPWPIVIGSVILIILAVLCLSPLATFGVGLISLLFTIMMRLLQVASTFMAVVPSLFIGVIGFAVLLLLISVLSLRRLFLTKAIE</sequence>
<keyword evidence="3" id="KW-0472">Membrane</keyword>
<keyword evidence="3" id="KW-0812">Transmembrane</keyword>
<accession>A0A848CT93</accession>
<dbReference type="RefSeq" id="WP_021623861.1">
    <property type="nucleotide sequence ID" value="NZ_CABKST010000237.1"/>
</dbReference>
<evidence type="ECO:0000313" key="6">
    <source>
        <dbReference type="Proteomes" id="UP000561326"/>
    </source>
</evidence>
<dbReference type="GeneID" id="92841030"/>
<comment type="similarity">
    <text evidence="1">Belongs to the zinc-associated anti-sigma factor (ZAS) superfamily. Anti-sigma-W factor family.</text>
</comment>
<dbReference type="AlphaFoldDB" id="A0A848CT93"/>
<comment type="caution">
    <text evidence="5">The sequence shown here is derived from an EMBL/GenBank/DDBJ whole genome shotgun (WGS) entry which is preliminary data.</text>
</comment>
<dbReference type="Pfam" id="PF13490">
    <property type="entry name" value="zf-HC2"/>
    <property type="match status" value="1"/>
</dbReference>
<evidence type="ECO:0000256" key="2">
    <source>
        <dbReference type="ARBA" id="ARBA00024438"/>
    </source>
</evidence>
<dbReference type="OrthoDB" id="64646at2"/>
<keyword evidence="3" id="KW-1133">Transmembrane helix</keyword>
<feature type="transmembrane region" description="Helical" evidence="3">
    <location>
        <begin position="129"/>
        <end position="153"/>
    </location>
</feature>
<feature type="transmembrane region" description="Helical" evidence="3">
    <location>
        <begin position="84"/>
        <end position="117"/>
    </location>
</feature>
<gene>
    <name evidence="5" type="ORF">HF838_21185</name>
</gene>
<proteinExistence type="inferred from homology"/>
<dbReference type="EMBL" id="JABAGO010000053">
    <property type="protein sequence ID" value="NMF00745.1"/>
    <property type="molecule type" value="Genomic_DNA"/>
</dbReference>
<dbReference type="Proteomes" id="UP000561326">
    <property type="component" value="Unassembled WGS sequence"/>
</dbReference>
<evidence type="ECO:0000259" key="4">
    <source>
        <dbReference type="Pfam" id="PF13490"/>
    </source>
</evidence>
<evidence type="ECO:0000313" key="5">
    <source>
        <dbReference type="EMBL" id="NMF00745.1"/>
    </source>
</evidence>
<dbReference type="InterPro" id="IPR041916">
    <property type="entry name" value="Anti_sigma_zinc_sf"/>
</dbReference>
<organism evidence="5 6">
    <name type="scientific">Aneurinibacillus aneurinilyticus</name>
    <name type="common">Bacillus aneurinolyticus</name>
    <dbReference type="NCBI Taxonomy" id="1391"/>
    <lineage>
        <taxon>Bacteria</taxon>
        <taxon>Bacillati</taxon>
        <taxon>Bacillota</taxon>
        <taxon>Bacilli</taxon>
        <taxon>Bacillales</taxon>
        <taxon>Paenibacillaceae</taxon>
        <taxon>Aneurinibacillus group</taxon>
        <taxon>Aneurinibacillus</taxon>
    </lineage>
</organism>
<dbReference type="InterPro" id="IPR027383">
    <property type="entry name" value="Znf_put"/>
</dbReference>
<feature type="domain" description="Putative zinc-finger" evidence="4">
    <location>
        <begin position="5"/>
        <end position="34"/>
    </location>
</feature>
<protein>
    <recommendedName>
        <fullName evidence="2">Anti-sigma-W factor RsiW</fullName>
    </recommendedName>
</protein>
<evidence type="ECO:0000256" key="3">
    <source>
        <dbReference type="SAM" id="Phobius"/>
    </source>
</evidence>
<reference evidence="5 6" key="1">
    <citation type="submission" date="2020-04" db="EMBL/GenBank/DDBJ databases">
        <authorList>
            <person name="Hitch T.C.A."/>
            <person name="Wylensek D."/>
            <person name="Clavel T."/>
        </authorList>
    </citation>
    <scope>NUCLEOTIDE SEQUENCE [LARGE SCALE GENOMIC DNA]</scope>
    <source>
        <strain evidence="5 6">WB01_D5_05</strain>
    </source>
</reference>
<dbReference type="Gene3D" id="1.10.10.1320">
    <property type="entry name" value="Anti-sigma factor, zinc-finger domain"/>
    <property type="match status" value="1"/>
</dbReference>
<evidence type="ECO:0000256" key="1">
    <source>
        <dbReference type="ARBA" id="ARBA00024353"/>
    </source>
</evidence>